<reference evidence="1 2" key="1">
    <citation type="submission" date="2017-06" db="EMBL/GenBank/DDBJ databases">
        <title>Genome sequencing of cyanobaciteial culture collection at National Institute for Environmental Studies (NIES).</title>
        <authorList>
            <person name="Hirose Y."/>
            <person name="Shimura Y."/>
            <person name="Fujisawa T."/>
            <person name="Nakamura Y."/>
            <person name="Kawachi M."/>
        </authorList>
    </citation>
    <scope>NUCLEOTIDE SEQUENCE [LARGE SCALE GENOMIC DNA]</scope>
    <source>
        <strain evidence="1 2">NIES-267</strain>
        <plasmid evidence="2">Plasmid1 dna</plasmid>
    </source>
</reference>
<name>A0A1Z4M2C0_9CYAN</name>
<evidence type="ECO:0000313" key="2">
    <source>
        <dbReference type="Proteomes" id="UP000218418"/>
    </source>
</evidence>
<gene>
    <name evidence="1" type="ORF">NIES267_71680</name>
</gene>
<keyword evidence="2" id="KW-1185">Reference proteome</keyword>
<dbReference type="EMBL" id="AP018228">
    <property type="protein sequence ID" value="BAY87644.1"/>
    <property type="molecule type" value="Genomic_DNA"/>
</dbReference>
<accession>A0A1Z4M2C0</accession>
<geneLocation type="plasmid" evidence="2">
    <name>Plasmid1 dna</name>
</geneLocation>
<evidence type="ECO:0000313" key="1">
    <source>
        <dbReference type="EMBL" id="BAY87644.1"/>
    </source>
</evidence>
<dbReference type="AlphaFoldDB" id="A0A1Z4M2C0"/>
<proteinExistence type="predicted"/>
<protein>
    <submittedName>
        <fullName evidence="1">Uncharacterized protein</fullName>
    </submittedName>
</protein>
<dbReference type="Proteomes" id="UP000218418">
    <property type="component" value="Plasmid plasmid1"/>
</dbReference>
<organism evidence="1 2">
    <name type="scientific">Calothrix parasitica NIES-267</name>
    <dbReference type="NCBI Taxonomy" id="1973488"/>
    <lineage>
        <taxon>Bacteria</taxon>
        <taxon>Bacillati</taxon>
        <taxon>Cyanobacteriota</taxon>
        <taxon>Cyanophyceae</taxon>
        <taxon>Nostocales</taxon>
        <taxon>Calotrichaceae</taxon>
        <taxon>Calothrix</taxon>
    </lineage>
</organism>
<keyword evidence="1" id="KW-0614">Plasmid</keyword>
<sequence>MAKESRNPRIYVTLPKGYNQDLSDYAEDKGWSVAAAAAYLLQRQLDTLKEEGQLVTDPTGRFIEALASGTVDFRKLGEALKASPEYLEALCGKLHNPPSHVKDYKEECNK</sequence>